<dbReference type="InterPro" id="IPR036770">
    <property type="entry name" value="Ankyrin_rpt-contain_sf"/>
</dbReference>
<proteinExistence type="predicted"/>
<dbReference type="SUPFAM" id="SSF48403">
    <property type="entry name" value="Ankyrin repeat"/>
    <property type="match status" value="1"/>
</dbReference>
<protein>
    <submittedName>
        <fullName evidence="4">Uncharacterized protein</fullName>
    </submittedName>
</protein>
<gene>
    <name evidence="4" type="ORF">TKK_001566</name>
</gene>
<feature type="repeat" description="ANK" evidence="3">
    <location>
        <begin position="268"/>
        <end position="300"/>
    </location>
</feature>
<evidence type="ECO:0000256" key="3">
    <source>
        <dbReference type="PROSITE-ProRule" id="PRU00023"/>
    </source>
</evidence>
<name>A0ABD2XM00_9HYME</name>
<keyword evidence="1" id="KW-0677">Repeat</keyword>
<evidence type="ECO:0000313" key="4">
    <source>
        <dbReference type="EMBL" id="KAL3406195.1"/>
    </source>
</evidence>
<dbReference type="SMART" id="SM00248">
    <property type="entry name" value="ANK"/>
    <property type="match status" value="5"/>
</dbReference>
<keyword evidence="5" id="KW-1185">Reference proteome</keyword>
<keyword evidence="2 3" id="KW-0040">ANK repeat</keyword>
<dbReference type="PROSITE" id="PS50297">
    <property type="entry name" value="ANK_REP_REGION"/>
    <property type="match status" value="3"/>
</dbReference>
<dbReference type="PROSITE" id="PS50088">
    <property type="entry name" value="ANK_REPEAT"/>
    <property type="match status" value="3"/>
</dbReference>
<reference evidence="4 5" key="1">
    <citation type="journal article" date="2024" name="bioRxiv">
        <title>A reference genome for Trichogramma kaykai: A tiny desert-dwelling parasitoid wasp with competing sex-ratio distorters.</title>
        <authorList>
            <person name="Culotta J."/>
            <person name="Lindsey A.R."/>
        </authorList>
    </citation>
    <scope>NUCLEOTIDE SEQUENCE [LARGE SCALE GENOMIC DNA]</scope>
    <source>
        <strain evidence="4 5">KSX58</strain>
    </source>
</reference>
<evidence type="ECO:0000256" key="1">
    <source>
        <dbReference type="ARBA" id="ARBA00022737"/>
    </source>
</evidence>
<comment type="caution">
    <text evidence="4">The sequence shown here is derived from an EMBL/GenBank/DDBJ whole genome shotgun (WGS) entry which is preliminary data.</text>
</comment>
<dbReference type="PANTHER" id="PTHR24126">
    <property type="entry name" value="ANKYRIN REPEAT, PH AND SEC7 DOMAIN CONTAINING PROTEIN SECG-RELATED"/>
    <property type="match status" value="1"/>
</dbReference>
<feature type="repeat" description="ANK" evidence="3">
    <location>
        <begin position="197"/>
        <end position="231"/>
    </location>
</feature>
<sequence>MASSDEFNVSYDCEYEECQDDSDSESSNHLAKGSSLEQLKSLREKVDWEDQDDREKFRRKLYPLILHWQGQLPNLREIFRLREIDLLIRDEMRDSELFVFDATFIDFLINTGYKDEPEVDEDGKPLLLRMTAVHEAVGRERVHKIDDRLFQIYKFDVNYINWSGLTHFHAACYFGHHDYVKNFLELGHDPNCIWQKTGDSPLHLVQESCFGSISVTELLLRYGADPNLANKKGVTPLHLTNDGLIAEMFFKISDDRCQPLQIDARDEDGNTPLYMAASCGARQMVTILLKRGANPNWTNENGATPLHALSQTNDPETIELFFKINDELNQPVHLDARDKLGRTPLQWAVASLSPDVVDVHLDRGADLSSFVFPSTSDFEEFFVAVCGPRRYDMYLYRTLDALCTAERLEKRGYELKRSDALAIMTFLVKCILRCNYYNKYEDKDKKEARVKKSMAELKKIMVDPNLSLYDLIRLRPKEAAKQLTYEDWYKLLRSAKSEILSRFDEAGIVHLCEKLSRGFFQRWALYPFWELIRYRLPILCCEMIVEQLMNEDLCNICLAAASPSSQSC</sequence>
<evidence type="ECO:0000256" key="2">
    <source>
        <dbReference type="ARBA" id="ARBA00023043"/>
    </source>
</evidence>
<accession>A0ABD2XM00</accession>
<evidence type="ECO:0000313" key="5">
    <source>
        <dbReference type="Proteomes" id="UP001627154"/>
    </source>
</evidence>
<dbReference type="Gene3D" id="1.25.40.20">
    <property type="entry name" value="Ankyrin repeat-containing domain"/>
    <property type="match status" value="2"/>
</dbReference>
<dbReference type="AlphaFoldDB" id="A0ABD2XM00"/>
<dbReference type="EMBL" id="JBJJXI010000019">
    <property type="protein sequence ID" value="KAL3406195.1"/>
    <property type="molecule type" value="Genomic_DNA"/>
</dbReference>
<organism evidence="4 5">
    <name type="scientific">Trichogramma kaykai</name>
    <dbReference type="NCBI Taxonomy" id="54128"/>
    <lineage>
        <taxon>Eukaryota</taxon>
        <taxon>Metazoa</taxon>
        <taxon>Ecdysozoa</taxon>
        <taxon>Arthropoda</taxon>
        <taxon>Hexapoda</taxon>
        <taxon>Insecta</taxon>
        <taxon>Pterygota</taxon>
        <taxon>Neoptera</taxon>
        <taxon>Endopterygota</taxon>
        <taxon>Hymenoptera</taxon>
        <taxon>Apocrita</taxon>
        <taxon>Proctotrupomorpha</taxon>
        <taxon>Chalcidoidea</taxon>
        <taxon>Trichogrammatidae</taxon>
        <taxon>Trichogramma</taxon>
    </lineage>
</organism>
<dbReference type="InterPro" id="IPR002110">
    <property type="entry name" value="Ankyrin_rpt"/>
</dbReference>
<dbReference type="Proteomes" id="UP001627154">
    <property type="component" value="Unassembled WGS sequence"/>
</dbReference>
<dbReference type="Pfam" id="PF12796">
    <property type="entry name" value="Ank_2"/>
    <property type="match status" value="1"/>
</dbReference>
<feature type="repeat" description="ANK" evidence="3">
    <location>
        <begin position="340"/>
        <end position="368"/>
    </location>
</feature>